<evidence type="ECO:0000313" key="3">
    <source>
        <dbReference type="Proteomes" id="UP000314294"/>
    </source>
</evidence>
<reference evidence="2 3" key="1">
    <citation type="submission" date="2019-03" db="EMBL/GenBank/DDBJ databases">
        <title>First draft genome of Liparis tanakae, snailfish: a comprehensive survey of snailfish specific genes.</title>
        <authorList>
            <person name="Kim W."/>
            <person name="Song I."/>
            <person name="Jeong J.-H."/>
            <person name="Kim D."/>
            <person name="Kim S."/>
            <person name="Ryu S."/>
            <person name="Song J.Y."/>
            <person name="Lee S.K."/>
        </authorList>
    </citation>
    <scope>NUCLEOTIDE SEQUENCE [LARGE SCALE GENOMIC DNA]</scope>
    <source>
        <tissue evidence="2">Muscle</tissue>
    </source>
</reference>
<organism evidence="2 3">
    <name type="scientific">Liparis tanakae</name>
    <name type="common">Tanaka's snailfish</name>
    <dbReference type="NCBI Taxonomy" id="230148"/>
    <lineage>
        <taxon>Eukaryota</taxon>
        <taxon>Metazoa</taxon>
        <taxon>Chordata</taxon>
        <taxon>Craniata</taxon>
        <taxon>Vertebrata</taxon>
        <taxon>Euteleostomi</taxon>
        <taxon>Actinopterygii</taxon>
        <taxon>Neopterygii</taxon>
        <taxon>Teleostei</taxon>
        <taxon>Neoteleostei</taxon>
        <taxon>Acanthomorphata</taxon>
        <taxon>Eupercaria</taxon>
        <taxon>Perciformes</taxon>
        <taxon>Cottioidei</taxon>
        <taxon>Cottales</taxon>
        <taxon>Liparidae</taxon>
        <taxon>Liparis</taxon>
    </lineage>
</organism>
<dbReference type="AlphaFoldDB" id="A0A4Z2EWT5"/>
<feature type="region of interest" description="Disordered" evidence="1">
    <location>
        <begin position="204"/>
        <end position="223"/>
    </location>
</feature>
<evidence type="ECO:0000256" key="1">
    <source>
        <dbReference type="SAM" id="MobiDB-lite"/>
    </source>
</evidence>
<comment type="caution">
    <text evidence="2">The sequence shown here is derived from an EMBL/GenBank/DDBJ whole genome shotgun (WGS) entry which is preliminary data.</text>
</comment>
<proteinExistence type="predicted"/>
<accession>A0A4Z2EWT5</accession>
<keyword evidence="3" id="KW-1185">Reference proteome</keyword>
<protein>
    <submittedName>
        <fullName evidence="2">Serum response factor-binding protein 1</fullName>
    </submittedName>
</protein>
<sequence>MTALHGASWRIMAHHGAARCIMHQQPRCEDTTRKWRGPRASRSRGRHGVRVLKLFIGQNPYQSTFHVVTSIQEHFSKCPLEGSRLPIEVRTSVVRLSVVRTSVVRTSVVRTSVERTSVERTSVVRTSVVRTSVVRLSVVRTSVVRTSVVRTSVVRTSVVCTSVVRTSAVRTSIVRTSAVRTSVGSCLESGALITSCERRPEQQNILQREKEVREERGEKRETD</sequence>
<dbReference type="Proteomes" id="UP000314294">
    <property type="component" value="Unassembled WGS sequence"/>
</dbReference>
<dbReference type="EMBL" id="SRLO01002264">
    <property type="protein sequence ID" value="TNN33367.1"/>
    <property type="molecule type" value="Genomic_DNA"/>
</dbReference>
<name>A0A4Z2EWT5_9TELE</name>
<evidence type="ECO:0000313" key="2">
    <source>
        <dbReference type="EMBL" id="TNN33367.1"/>
    </source>
</evidence>
<gene>
    <name evidence="2" type="primary">srfbp1_11</name>
    <name evidence="2" type="ORF">EYF80_056471</name>
</gene>